<dbReference type="Proteomes" id="UP001623591">
    <property type="component" value="Unassembled WGS sequence"/>
</dbReference>
<evidence type="ECO:0000256" key="2">
    <source>
        <dbReference type="ARBA" id="ARBA00022692"/>
    </source>
</evidence>
<feature type="transmembrane region" description="Helical" evidence="5">
    <location>
        <begin position="415"/>
        <end position="434"/>
    </location>
</feature>
<dbReference type="EMBL" id="JBJHZZ010000022">
    <property type="protein sequence ID" value="MFL0248605.1"/>
    <property type="molecule type" value="Genomic_DNA"/>
</dbReference>
<name>A0ABW8T839_9CLOT</name>
<feature type="transmembrane region" description="Helical" evidence="5">
    <location>
        <begin position="306"/>
        <end position="333"/>
    </location>
</feature>
<evidence type="ECO:0000256" key="4">
    <source>
        <dbReference type="ARBA" id="ARBA00023136"/>
    </source>
</evidence>
<evidence type="ECO:0000256" key="1">
    <source>
        <dbReference type="ARBA" id="ARBA00004141"/>
    </source>
</evidence>
<gene>
    <name evidence="6" type="ORF">ACJDUG_16800</name>
</gene>
<feature type="transmembrane region" description="Helical" evidence="5">
    <location>
        <begin position="214"/>
        <end position="233"/>
    </location>
</feature>
<keyword evidence="4 5" id="KW-0472">Membrane</keyword>
<feature type="transmembrane region" description="Helical" evidence="5">
    <location>
        <begin position="440"/>
        <end position="458"/>
    </location>
</feature>
<feature type="transmembrane region" description="Helical" evidence="5">
    <location>
        <begin position="254"/>
        <end position="276"/>
    </location>
</feature>
<keyword evidence="7" id="KW-1185">Reference proteome</keyword>
<dbReference type="InterPro" id="IPR002293">
    <property type="entry name" value="AA/rel_permease1"/>
</dbReference>
<feature type="transmembrane region" description="Helical" evidence="5">
    <location>
        <begin position="63"/>
        <end position="82"/>
    </location>
</feature>
<evidence type="ECO:0000256" key="5">
    <source>
        <dbReference type="SAM" id="Phobius"/>
    </source>
</evidence>
<comment type="caution">
    <text evidence="6">The sequence shown here is derived from an EMBL/GenBank/DDBJ whole genome shotgun (WGS) entry which is preliminary data.</text>
</comment>
<organism evidence="6 7">
    <name type="scientific">Candidatus Clostridium stratigraminis</name>
    <dbReference type="NCBI Taxonomy" id="3381661"/>
    <lineage>
        <taxon>Bacteria</taxon>
        <taxon>Bacillati</taxon>
        <taxon>Bacillota</taxon>
        <taxon>Clostridia</taxon>
        <taxon>Eubacteriales</taxon>
        <taxon>Clostridiaceae</taxon>
        <taxon>Clostridium</taxon>
    </lineage>
</organism>
<dbReference type="InterPro" id="IPR053153">
    <property type="entry name" value="APC_K+_Transporter"/>
</dbReference>
<reference evidence="6 7" key="1">
    <citation type="submission" date="2024-11" db="EMBL/GenBank/DDBJ databases">
        <authorList>
            <person name="Heng Y.C."/>
            <person name="Lim A.C.H."/>
            <person name="Lee J.K.Y."/>
            <person name="Kittelmann S."/>
        </authorList>
    </citation>
    <scope>NUCLEOTIDE SEQUENCE [LARGE SCALE GENOMIC DNA]</scope>
    <source>
        <strain evidence="6 7">WILCCON 0185</strain>
    </source>
</reference>
<sequence length="640" mass="71197">MVKELKYFLIGRPLDNAELKDEKYNVSWGLPILSSDAISSVAYAGEEMLLVMIPVIGLQSYHFVLYISLAIIGLLTLLMLSYRQTIDNYPNGGGAYIVARENLNVFAGVTAGAALSIDYIMTVAVSVSSGVSQLASAFLSLRPYVVPISVVLVIILMIGNLRGIRESSKIFGLPAYLFIFAVVCMLIAGFYKYFTGVPISEPKVSSSYYGTEAVSLILILRAFSNGCTALTGVEAVSNAVPNFKDPPTKNAKTVLLLLSVIILVLFGGTSILANIYHATPGAMQQTVLVQMADQIFGRATFFNSVMFYFITAALFLILVLAANTAFSGFPMLVSVMANEGFVPRQLKMRGDRLSYSNGIIILSTAAALLIIAFNAKVTKLMGLYAVGVFISFTLSQTGMFFRWFRIKGKNWHIKALINGSGALVTGIAVIIIAVTKFSEGAWIVVIVIPILIILMLNVKKHYVSIAKQLHIKTEEYKQINISKDHYRNRVIVPIESINKSSIRALRYARTISDNVTAFSVVIDEKNEKKLRSHYSKIITDIPLRVKYSPYRKVIEPLLDFIKSEEYNYQPGDIITVMLPQFAVRKWWQKLLHNGTRVFIERELMKHKHIVVSTMPLQLKDDDEVLSSSIYNPTHEKPWTM</sequence>
<evidence type="ECO:0000256" key="3">
    <source>
        <dbReference type="ARBA" id="ARBA00022989"/>
    </source>
</evidence>
<dbReference type="PANTHER" id="PTHR47704:SF1">
    <property type="entry name" value="POTASSIUM TRANSPORTER KIMA"/>
    <property type="match status" value="1"/>
</dbReference>
<feature type="transmembrane region" description="Helical" evidence="5">
    <location>
        <begin position="381"/>
        <end position="403"/>
    </location>
</feature>
<accession>A0ABW8T839</accession>
<evidence type="ECO:0000313" key="6">
    <source>
        <dbReference type="EMBL" id="MFL0248605.1"/>
    </source>
</evidence>
<keyword evidence="2 5" id="KW-0812">Transmembrane</keyword>
<dbReference type="PANTHER" id="PTHR47704">
    <property type="entry name" value="POTASSIUM TRANSPORTER KIMA"/>
    <property type="match status" value="1"/>
</dbReference>
<keyword evidence="3 5" id="KW-1133">Transmembrane helix</keyword>
<feature type="transmembrane region" description="Helical" evidence="5">
    <location>
        <begin position="103"/>
        <end position="124"/>
    </location>
</feature>
<feature type="transmembrane region" description="Helical" evidence="5">
    <location>
        <begin position="173"/>
        <end position="194"/>
    </location>
</feature>
<evidence type="ECO:0000313" key="7">
    <source>
        <dbReference type="Proteomes" id="UP001623591"/>
    </source>
</evidence>
<protein>
    <submittedName>
        <fullName evidence="6">APC family permease</fullName>
    </submittedName>
</protein>
<comment type="subcellular location">
    <subcellularLocation>
        <location evidence="1">Membrane</location>
        <topology evidence="1">Multi-pass membrane protein</topology>
    </subcellularLocation>
</comment>
<dbReference type="RefSeq" id="WP_406771033.1">
    <property type="nucleotide sequence ID" value="NZ_JBJHZZ010000022.1"/>
</dbReference>
<dbReference type="Gene3D" id="1.20.1740.10">
    <property type="entry name" value="Amino acid/polyamine transporter I"/>
    <property type="match status" value="1"/>
</dbReference>
<feature type="transmembrane region" description="Helical" evidence="5">
    <location>
        <begin position="354"/>
        <end position="375"/>
    </location>
</feature>
<feature type="transmembrane region" description="Helical" evidence="5">
    <location>
        <begin position="144"/>
        <end position="161"/>
    </location>
</feature>
<dbReference type="Pfam" id="PF13520">
    <property type="entry name" value="AA_permease_2"/>
    <property type="match status" value="1"/>
</dbReference>
<proteinExistence type="predicted"/>